<organism evidence="2 3">
    <name type="scientific">Aspergillus clavatus (strain ATCC 1007 / CBS 513.65 / DSM 816 / NCTC 3887 / NRRL 1 / QM 1276 / 107)</name>
    <dbReference type="NCBI Taxonomy" id="344612"/>
    <lineage>
        <taxon>Eukaryota</taxon>
        <taxon>Fungi</taxon>
        <taxon>Dikarya</taxon>
        <taxon>Ascomycota</taxon>
        <taxon>Pezizomycotina</taxon>
        <taxon>Eurotiomycetes</taxon>
        <taxon>Eurotiomycetidae</taxon>
        <taxon>Eurotiales</taxon>
        <taxon>Aspergillaceae</taxon>
        <taxon>Aspergillus</taxon>
        <taxon>Aspergillus subgen. Fumigati</taxon>
    </lineage>
</organism>
<dbReference type="AlphaFoldDB" id="A1CRZ2"/>
<evidence type="ECO:0000313" key="2">
    <source>
        <dbReference type="EMBL" id="EAW08413.1"/>
    </source>
</evidence>
<feature type="compositionally biased region" description="Low complexity" evidence="1">
    <location>
        <begin position="256"/>
        <end position="285"/>
    </location>
</feature>
<accession>A1CRZ2</accession>
<dbReference type="EMBL" id="DS027059">
    <property type="protein sequence ID" value="EAW08413.1"/>
    <property type="molecule type" value="Genomic_DNA"/>
</dbReference>
<evidence type="ECO:0000256" key="1">
    <source>
        <dbReference type="SAM" id="MobiDB-lite"/>
    </source>
</evidence>
<gene>
    <name evidence="2" type="ORF">ACLA_031460</name>
</gene>
<evidence type="ECO:0000313" key="3">
    <source>
        <dbReference type="Proteomes" id="UP000006701"/>
    </source>
</evidence>
<dbReference type="KEGG" id="act:ACLA_031460"/>
<sequence>MPIPTRSLSLREPSKQGPNPPSKPSRYTTTATTTVTGPGRIPKPANADANADYIPPPAAQDASNRRKSLLPQRSLGREYDAPRLRPPQQQQQQQENRRREAGVPVKELQPQPQKALVEKGLVENTTRRRSLMMRPGPGLRLTPSPLKMGSTSTTVGSTATTTSTAGVGTDTATRKPPVPTTPKSATFAPRSASPRKRDLAPASPRKVAADTSMPPPPRPNRSASLRQPLVAGSGTGTGIVGVKGHVRHRSQVIALSTGQTRRSESQSSGSVTGSTATATGSRGTQFTTYQQQFSPKKVGKPSSGTGMGTPAEESALLPATWPEIATLQTELLQLSLLHSTSVQRTVQAEAESQAQLRATYGAVAKRYRAMVGQEKNSQRMLNGLALDQWLAYAKEHNGRQGFAAQIQVFSQVVQEVCDLTDARDGRYTRLVQAFEDWYDKSQAIESMRLHCQPGDSSHLVFIDPLGPAWKDEVYAMMMKLEQCARQLQSLDILGYAELAATTMGESALLRAARGLDDMLTSMVEELRTIRRMETAVVKSERQWVSQLTGELTATHTHTHTHAREARGPRAGMWRTALFGC</sequence>
<dbReference type="RefSeq" id="XP_001269839.1">
    <property type="nucleotide sequence ID" value="XM_001269838.1"/>
</dbReference>
<feature type="compositionally biased region" description="Low complexity" evidence="1">
    <location>
        <begin position="149"/>
        <end position="171"/>
    </location>
</feature>
<dbReference type="eggNOG" id="ENOG502S23J">
    <property type="taxonomic scope" value="Eukaryota"/>
</dbReference>
<feature type="region of interest" description="Disordered" evidence="1">
    <location>
        <begin position="254"/>
        <end position="312"/>
    </location>
</feature>
<reference evidence="2 3" key="1">
    <citation type="journal article" date="2008" name="PLoS Genet.">
        <title>Genomic islands in the pathogenic filamentous fungus Aspergillus fumigatus.</title>
        <authorList>
            <person name="Fedorova N.D."/>
            <person name="Khaldi N."/>
            <person name="Joardar V.S."/>
            <person name="Maiti R."/>
            <person name="Amedeo P."/>
            <person name="Anderson M.J."/>
            <person name="Crabtree J."/>
            <person name="Silva J.C."/>
            <person name="Badger J.H."/>
            <person name="Albarraq A."/>
            <person name="Angiuoli S."/>
            <person name="Bussey H."/>
            <person name="Bowyer P."/>
            <person name="Cotty P.J."/>
            <person name="Dyer P.S."/>
            <person name="Egan A."/>
            <person name="Galens K."/>
            <person name="Fraser-Liggett C.M."/>
            <person name="Haas B.J."/>
            <person name="Inman J.M."/>
            <person name="Kent R."/>
            <person name="Lemieux S."/>
            <person name="Malavazi I."/>
            <person name="Orvis J."/>
            <person name="Roemer T."/>
            <person name="Ronning C.M."/>
            <person name="Sundaram J.P."/>
            <person name="Sutton G."/>
            <person name="Turner G."/>
            <person name="Venter J.C."/>
            <person name="White O.R."/>
            <person name="Whitty B.R."/>
            <person name="Youngman P."/>
            <person name="Wolfe K.H."/>
            <person name="Goldman G.H."/>
            <person name="Wortman J.R."/>
            <person name="Jiang B."/>
            <person name="Denning D.W."/>
            <person name="Nierman W.C."/>
        </authorList>
    </citation>
    <scope>NUCLEOTIDE SEQUENCE [LARGE SCALE GENOMIC DNA]</scope>
    <source>
        <strain evidence="3">ATCC 1007 / CBS 513.65 / DSM 816 / NCTC 3887 / NRRL 1</strain>
    </source>
</reference>
<keyword evidence="3" id="KW-1185">Reference proteome</keyword>
<protein>
    <submittedName>
        <fullName evidence="2">Uncharacterized protein</fullName>
    </submittedName>
</protein>
<name>A1CRZ2_ASPCL</name>
<dbReference type="OrthoDB" id="432544at2759"/>
<dbReference type="GeneID" id="4701668"/>
<dbReference type="VEuPathDB" id="FungiDB:ACLA_031460"/>
<proteinExistence type="predicted"/>
<dbReference type="HOGENOM" id="CLU_029200_1_0_1"/>
<feature type="region of interest" description="Disordered" evidence="1">
    <location>
        <begin position="1"/>
        <end position="241"/>
    </location>
</feature>
<dbReference type="OMA" id="NSHSHYD"/>
<dbReference type="Proteomes" id="UP000006701">
    <property type="component" value="Unassembled WGS sequence"/>
</dbReference>